<dbReference type="PANTHER" id="PTHR47691">
    <property type="entry name" value="REGULATOR-RELATED"/>
    <property type="match status" value="1"/>
</dbReference>
<evidence type="ECO:0000256" key="3">
    <source>
        <dbReference type="SAM" id="MobiDB-lite"/>
    </source>
</evidence>
<comment type="similarity">
    <text evidence="1">Belongs to the AfsR/DnrI/RedD regulatory family.</text>
</comment>
<evidence type="ECO:0000256" key="1">
    <source>
        <dbReference type="ARBA" id="ARBA00005820"/>
    </source>
</evidence>
<dbReference type="CDD" id="cd15831">
    <property type="entry name" value="BTAD"/>
    <property type="match status" value="1"/>
</dbReference>
<organism evidence="7 8">
    <name type="scientific">Actinomadura rubrisoli</name>
    <dbReference type="NCBI Taxonomy" id="2530368"/>
    <lineage>
        <taxon>Bacteria</taxon>
        <taxon>Bacillati</taxon>
        <taxon>Actinomycetota</taxon>
        <taxon>Actinomycetes</taxon>
        <taxon>Streptosporangiales</taxon>
        <taxon>Thermomonosporaceae</taxon>
        <taxon>Actinomadura</taxon>
    </lineage>
</organism>
<dbReference type="InterPro" id="IPR058852">
    <property type="entry name" value="HTH_77"/>
</dbReference>
<comment type="caution">
    <text evidence="7">The sequence shown here is derived from an EMBL/GenBank/DDBJ whole genome shotgun (WGS) entry which is preliminary data.</text>
</comment>
<name>A0A4V2YX10_9ACTN</name>
<dbReference type="Pfam" id="PF25872">
    <property type="entry name" value="HTH_77"/>
    <property type="match status" value="1"/>
</dbReference>
<feature type="domain" description="AAA+ ATPase" evidence="4">
    <location>
        <begin position="319"/>
        <end position="454"/>
    </location>
</feature>
<protein>
    <submittedName>
        <fullName evidence="7">AfsR/SARP family transcriptional regulator</fullName>
    </submittedName>
</protein>
<dbReference type="SMART" id="SM01043">
    <property type="entry name" value="BTAD"/>
    <property type="match status" value="1"/>
</dbReference>
<evidence type="ECO:0000313" key="7">
    <source>
        <dbReference type="EMBL" id="TDD87117.1"/>
    </source>
</evidence>
<gene>
    <name evidence="7" type="ORF">E1298_16630</name>
</gene>
<dbReference type="InterPro" id="IPR016032">
    <property type="entry name" value="Sig_transdc_resp-reg_C-effctor"/>
</dbReference>
<dbReference type="EMBL" id="SMKU01000075">
    <property type="protein sequence ID" value="TDD87117.1"/>
    <property type="molecule type" value="Genomic_DNA"/>
</dbReference>
<keyword evidence="8" id="KW-1185">Reference proteome</keyword>
<dbReference type="GO" id="GO:0003677">
    <property type="term" value="F:DNA binding"/>
    <property type="evidence" value="ECO:0007669"/>
    <property type="project" value="UniProtKB-KW"/>
</dbReference>
<dbReference type="RefSeq" id="WP_131894163.1">
    <property type="nucleotide sequence ID" value="NZ_SMKU01000075.1"/>
</dbReference>
<dbReference type="InterPro" id="IPR036388">
    <property type="entry name" value="WH-like_DNA-bd_sf"/>
</dbReference>
<dbReference type="InterPro" id="IPR001867">
    <property type="entry name" value="OmpR/PhoB-type_DNA-bd"/>
</dbReference>
<dbReference type="InterPro" id="IPR003593">
    <property type="entry name" value="AAA+_ATPase"/>
</dbReference>
<dbReference type="Proteomes" id="UP000294513">
    <property type="component" value="Unassembled WGS sequence"/>
</dbReference>
<dbReference type="GO" id="GO:0006355">
    <property type="term" value="P:regulation of DNA-templated transcription"/>
    <property type="evidence" value="ECO:0007669"/>
    <property type="project" value="InterPro"/>
</dbReference>
<dbReference type="InterPro" id="IPR027417">
    <property type="entry name" value="P-loop_NTPase"/>
</dbReference>
<dbReference type="SUPFAM" id="SSF52540">
    <property type="entry name" value="P-loop containing nucleoside triphosphate hydrolases"/>
    <property type="match status" value="1"/>
</dbReference>
<dbReference type="Gene3D" id="1.10.10.10">
    <property type="entry name" value="Winged helix-like DNA-binding domain superfamily/Winged helix DNA-binding domain"/>
    <property type="match status" value="1"/>
</dbReference>
<proteinExistence type="inferred from homology"/>
<dbReference type="SUPFAM" id="SSF48452">
    <property type="entry name" value="TPR-like"/>
    <property type="match status" value="1"/>
</dbReference>
<dbReference type="Gene3D" id="3.40.50.300">
    <property type="entry name" value="P-loop containing nucleotide triphosphate hydrolases"/>
    <property type="match status" value="1"/>
</dbReference>
<dbReference type="OrthoDB" id="4492184at2"/>
<accession>A0A4V2YX10</accession>
<feature type="region of interest" description="Disordered" evidence="3">
    <location>
        <begin position="269"/>
        <end position="300"/>
    </location>
</feature>
<dbReference type="AlphaFoldDB" id="A0A4V2YX10"/>
<keyword evidence="2" id="KW-0238">DNA-binding</keyword>
<feature type="domain" description="OmpR/PhoB-type" evidence="5">
    <location>
        <begin position="35"/>
        <end position="109"/>
    </location>
</feature>
<evidence type="ECO:0000313" key="8">
    <source>
        <dbReference type="Proteomes" id="UP000294513"/>
    </source>
</evidence>
<reference evidence="7 8" key="1">
    <citation type="submission" date="2019-03" db="EMBL/GenBank/DDBJ databases">
        <title>Draft genome sequences of novel Actinobacteria.</title>
        <authorList>
            <person name="Sahin N."/>
            <person name="Ay H."/>
            <person name="Saygin H."/>
        </authorList>
    </citation>
    <scope>NUCLEOTIDE SEQUENCE [LARGE SCALE GENOMIC DNA]</scope>
    <source>
        <strain evidence="7 8">H3C3</strain>
    </source>
</reference>
<evidence type="ECO:0000259" key="6">
    <source>
        <dbReference type="SMART" id="SM01043"/>
    </source>
</evidence>
<dbReference type="SMART" id="SM00382">
    <property type="entry name" value="AAA"/>
    <property type="match status" value="1"/>
</dbReference>
<evidence type="ECO:0000259" key="4">
    <source>
        <dbReference type="SMART" id="SM00382"/>
    </source>
</evidence>
<dbReference type="InterPro" id="IPR005158">
    <property type="entry name" value="BTAD"/>
</dbReference>
<sequence>MPGSKIRPSAVAAASEPSPVLDVLVLGSVEVRSAEAPHQLDRPLERALLTRLALARGRPVSDERLIADLWAEPELARPVHRLRVLVSRMRGTLGKTAPVVRRVAAGYALAAEPTDLVAAKAAANRLHVAKRAADPAAVRAAARDALERWRGPALADLRTIPYAANEAERLDAWRLDLLVERLEADLALGAAAEVTDELAQLVTENPLHERLCCLLALALYRTGKQAEALDGLAKLRRTLVDELGVDAAPETAAMEIALLRQDSALQAPAATSPVTIRSPSGPPDPSANPPARLFEPPKPAGDFIGREEDVAELSRRLARPGLVTLVGEPGSGKSRLAMEAARGMAVAERKVVVVELAPLRGDGAVVAAVAAAAGIEGARADLLPACAAALEGTLLVLDNAEHVVAQVADLCARLDRQAPEASVLVTSQRPLRLRAEHARRVGPLDRDAAVRLLERRCARDALPAAREDLDAICAAVDRLPLGIELAGGLTRTMSVAQVAARLGDRLRLLVGGTRDSGGRHTSLQAALDRSHDLLGARERAVLRRVSVFAGDFGLEAAEHVAVGPDIELGDLAPALAELVDRSLVTVEAAGGVRRFRLLETVRAYARAELAATGEMPAVRAGQSSWRRARIRALGGTGDLDSADQTVAVFQGWPDTLDALEHA</sequence>
<dbReference type="InterPro" id="IPR011990">
    <property type="entry name" value="TPR-like_helical_dom_sf"/>
</dbReference>
<dbReference type="GO" id="GO:0000160">
    <property type="term" value="P:phosphorelay signal transduction system"/>
    <property type="evidence" value="ECO:0007669"/>
    <property type="project" value="InterPro"/>
</dbReference>
<dbReference type="SUPFAM" id="SSF46894">
    <property type="entry name" value="C-terminal effector domain of the bipartite response regulators"/>
    <property type="match status" value="1"/>
</dbReference>
<dbReference type="Pfam" id="PF03704">
    <property type="entry name" value="BTAD"/>
    <property type="match status" value="1"/>
</dbReference>
<dbReference type="PANTHER" id="PTHR47691:SF3">
    <property type="entry name" value="HTH-TYPE TRANSCRIPTIONAL REGULATOR RV0890C-RELATED"/>
    <property type="match status" value="1"/>
</dbReference>
<evidence type="ECO:0000256" key="2">
    <source>
        <dbReference type="ARBA" id="ARBA00023125"/>
    </source>
</evidence>
<dbReference type="Gene3D" id="1.25.40.10">
    <property type="entry name" value="Tetratricopeptide repeat domain"/>
    <property type="match status" value="1"/>
</dbReference>
<feature type="domain" description="Bacterial transcriptional activator" evidence="6">
    <location>
        <begin position="114"/>
        <end position="259"/>
    </location>
</feature>
<evidence type="ECO:0000259" key="5">
    <source>
        <dbReference type="SMART" id="SM00862"/>
    </source>
</evidence>
<dbReference type="SMART" id="SM00862">
    <property type="entry name" value="Trans_reg_C"/>
    <property type="match status" value="1"/>
</dbReference>